<evidence type="ECO:0000259" key="2">
    <source>
        <dbReference type="Pfam" id="PF01425"/>
    </source>
</evidence>
<keyword evidence="4" id="KW-1185">Reference proteome</keyword>
<name>A0AA88D8Q9_FICCA</name>
<dbReference type="Proteomes" id="UP001187192">
    <property type="component" value="Unassembled WGS sequence"/>
</dbReference>
<protein>
    <recommendedName>
        <fullName evidence="2">Amidase domain-containing protein</fullName>
    </recommendedName>
</protein>
<dbReference type="InterPro" id="IPR036928">
    <property type="entry name" value="AS_sf"/>
</dbReference>
<dbReference type="InterPro" id="IPR023631">
    <property type="entry name" value="Amidase_dom"/>
</dbReference>
<evidence type="ECO:0000313" key="3">
    <source>
        <dbReference type="EMBL" id="GMN48685.1"/>
    </source>
</evidence>
<keyword evidence="1" id="KW-0732">Signal</keyword>
<comment type="caution">
    <text evidence="3">The sequence shown here is derived from an EMBL/GenBank/DDBJ whole genome shotgun (WGS) entry which is preliminary data.</text>
</comment>
<dbReference type="Gene3D" id="3.90.1300.10">
    <property type="entry name" value="Amidase signature (AS) domain"/>
    <property type="match status" value="1"/>
</dbReference>
<feature type="signal peptide" evidence="1">
    <location>
        <begin position="1"/>
        <end position="24"/>
    </location>
</feature>
<dbReference type="PANTHER" id="PTHR42678:SF25">
    <property type="entry name" value="AMIDASE C869.01"/>
    <property type="match status" value="1"/>
</dbReference>
<dbReference type="EMBL" id="BTGU01000029">
    <property type="protein sequence ID" value="GMN48685.1"/>
    <property type="molecule type" value="Genomic_DNA"/>
</dbReference>
<evidence type="ECO:0000256" key="1">
    <source>
        <dbReference type="SAM" id="SignalP"/>
    </source>
</evidence>
<dbReference type="AlphaFoldDB" id="A0AA88D8Q9"/>
<dbReference type="PANTHER" id="PTHR42678">
    <property type="entry name" value="AMIDASE"/>
    <property type="match status" value="1"/>
</dbReference>
<gene>
    <name evidence="3" type="ORF">TIFTF001_017849</name>
</gene>
<proteinExistence type="predicted"/>
<reference evidence="3" key="1">
    <citation type="submission" date="2023-07" db="EMBL/GenBank/DDBJ databases">
        <title>draft genome sequence of fig (Ficus carica).</title>
        <authorList>
            <person name="Takahashi T."/>
            <person name="Nishimura K."/>
        </authorList>
    </citation>
    <scope>NUCLEOTIDE SEQUENCE</scope>
</reference>
<sequence length="531" mass="57263">MAIRSPGFFQFVLFISCVITSVNAINGQEFTLHESTIEGIQRAFEDDRLTSRQLVEFYLRQIETLNPALRGVVEVNPDARDQADEADRRRRWSSGSDRRRGELEGIPVLVKDTIATKDKMNTTAGSYALLGSVVPRDAGVVEKLRAAGAVILGKASLTEWYSFRAMGRVPNGWCARAGQGVNPYVASGDPCGSSSGSAISVAANMVTVSLGSETHGSILCPSDHNSVVGLKPTVGLTSRAGVIPVLPPHDTIGPISRTVSDAVYVLDSIVGLDEQDEATKEAAKFIPLGGYKQFLKLDGLIGKRLGVVRKPFVDSINKAVVLQAFESHLNTLRQKGATVVDNLEIENVDLVLNPGRSGELTAMLAEFKIAVNDYLKELVVSPVRSLADVIAFNKNHPDLEKTKEYGQHTFIESEKTNGIGEKERKATELMRNLSRDGFEKLMAENELDALVTPGTGAISVLAIGGYPGITVPAGYDDDGMPFGLCFGGLKGTEPKLIEAAYAFEQATKIRRPPLPKLSDFIDQNKGAFGSL</sequence>
<organism evidence="3 4">
    <name type="scientific">Ficus carica</name>
    <name type="common">Common fig</name>
    <dbReference type="NCBI Taxonomy" id="3494"/>
    <lineage>
        <taxon>Eukaryota</taxon>
        <taxon>Viridiplantae</taxon>
        <taxon>Streptophyta</taxon>
        <taxon>Embryophyta</taxon>
        <taxon>Tracheophyta</taxon>
        <taxon>Spermatophyta</taxon>
        <taxon>Magnoliopsida</taxon>
        <taxon>eudicotyledons</taxon>
        <taxon>Gunneridae</taxon>
        <taxon>Pentapetalae</taxon>
        <taxon>rosids</taxon>
        <taxon>fabids</taxon>
        <taxon>Rosales</taxon>
        <taxon>Moraceae</taxon>
        <taxon>Ficeae</taxon>
        <taxon>Ficus</taxon>
    </lineage>
</organism>
<dbReference type="PROSITE" id="PS51257">
    <property type="entry name" value="PROKAR_LIPOPROTEIN"/>
    <property type="match status" value="1"/>
</dbReference>
<evidence type="ECO:0000313" key="4">
    <source>
        <dbReference type="Proteomes" id="UP001187192"/>
    </source>
</evidence>
<feature type="domain" description="Amidase" evidence="2">
    <location>
        <begin position="54"/>
        <end position="455"/>
    </location>
</feature>
<feature type="chain" id="PRO_5041715108" description="Amidase domain-containing protein" evidence="1">
    <location>
        <begin position="25"/>
        <end position="531"/>
    </location>
</feature>
<dbReference type="SUPFAM" id="SSF75304">
    <property type="entry name" value="Amidase signature (AS) enzymes"/>
    <property type="match status" value="1"/>
</dbReference>
<dbReference type="Pfam" id="PF01425">
    <property type="entry name" value="Amidase"/>
    <property type="match status" value="1"/>
</dbReference>
<accession>A0AA88D8Q9</accession>